<dbReference type="EMBL" id="QHLY01000005">
    <property type="protein sequence ID" value="PXA71989.1"/>
    <property type="molecule type" value="Genomic_DNA"/>
</dbReference>
<feature type="region of interest" description="Disordered" evidence="1">
    <location>
        <begin position="55"/>
        <end position="76"/>
    </location>
</feature>
<accession>A0A317ZXD7</accession>
<evidence type="ECO:0000256" key="1">
    <source>
        <dbReference type="SAM" id="MobiDB-lite"/>
    </source>
</evidence>
<proteinExistence type="predicted"/>
<feature type="compositionally biased region" description="Basic and acidic residues" evidence="1">
    <location>
        <begin position="66"/>
        <end position="76"/>
    </location>
</feature>
<sequence>MIGKTRAAQSAEASASHSVGVGVGVGVGVALALAVGEAVPAASVAPPLQAARPATRLTDPSVPTTSREKLRVAVTA</sequence>
<evidence type="ECO:0000313" key="2">
    <source>
        <dbReference type="EMBL" id="PXA71989.1"/>
    </source>
</evidence>
<dbReference type="Proteomes" id="UP000246722">
    <property type="component" value="Unassembled WGS sequence"/>
</dbReference>
<dbReference type="AlphaFoldDB" id="A0A317ZXD7"/>
<evidence type="ECO:0000313" key="3">
    <source>
        <dbReference type="Proteomes" id="UP000246722"/>
    </source>
</evidence>
<keyword evidence="3" id="KW-1185">Reference proteome</keyword>
<comment type="caution">
    <text evidence="2">The sequence shown here is derived from an EMBL/GenBank/DDBJ whole genome shotgun (WGS) entry which is preliminary data.</text>
</comment>
<protein>
    <submittedName>
        <fullName evidence="2">Uncharacterized protein</fullName>
    </submittedName>
</protein>
<gene>
    <name evidence="2" type="ORF">CTB96_03495</name>
</gene>
<reference evidence="2 3" key="1">
    <citation type="submission" date="2018-05" db="EMBL/GenBank/DDBJ databases">
        <title>Genetic diversity of glacier-inhabiting Cryobacterium bacteria in China and description of Cryobacterium mengkeensis sp. nov. and Arthrobacter glacialis sp. nov.</title>
        <authorList>
            <person name="Liu Q."/>
            <person name="Xin Y.-H."/>
        </authorList>
    </citation>
    <scope>NUCLEOTIDE SEQUENCE [LARGE SCALE GENOMIC DNA]</scope>
    <source>
        <strain evidence="2 3">SK-1</strain>
    </source>
</reference>
<name>A0A317ZXD7_9MICO</name>
<organism evidence="2 3">
    <name type="scientific">Cryobacterium arcticum</name>
    <dbReference type="NCBI Taxonomy" id="670052"/>
    <lineage>
        <taxon>Bacteria</taxon>
        <taxon>Bacillati</taxon>
        <taxon>Actinomycetota</taxon>
        <taxon>Actinomycetes</taxon>
        <taxon>Micrococcales</taxon>
        <taxon>Microbacteriaceae</taxon>
        <taxon>Cryobacterium</taxon>
    </lineage>
</organism>